<evidence type="ECO:0000313" key="2">
    <source>
        <dbReference type="EMBL" id="THE15428.1"/>
    </source>
</evidence>
<dbReference type="STRING" id="1033734.GCA_000285535_03537"/>
<name>A0A4S3PZX7_9BACI</name>
<dbReference type="Pfam" id="PF14006">
    <property type="entry name" value="YqzL"/>
    <property type="match status" value="1"/>
</dbReference>
<comment type="caution">
    <text evidence="2">The sequence shown here is derived from an EMBL/GenBank/DDBJ whole genome shotgun (WGS) entry which is preliminary data.</text>
</comment>
<dbReference type="Proteomes" id="UP000306477">
    <property type="component" value="Unassembled WGS sequence"/>
</dbReference>
<proteinExistence type="predicted"/>
<sequence>MLDFTWKVFSQTGNVDTYLLFKELEQEKTDRPETQNEELAEIDFPIT</sequence>
<keyword evidence="3" id="KW-1185">Reference proteome</keyword>
<feature type="region of interest" description="Disordered" evidence="1">
    <location>
        <begin position="27"/>
        <end position="47"/>
    </location>
</feature>
<gene>
    <name evidence="2" type="ORF">E1I69_00825</name>
</gene>
<protein>
    <submittedName>
        <fullName evidence="2">YqzL family protein</fullName>
    </submittedName>
</protein>
<dbReference type="AlphaFoldDB" id="A0A4S3PZX7"/>
<dbReference type="RefSeq" id="WP_136377746.1">
    <property type="nucleotide sequence ID" value="NZ_SLUB01000001.1"/>
</dbReference>
<evidence type="ECO:0000256" key="1">
    <source>
        <dbReference type="SAM" id="MobiDB-lite"/>
    </source>
</evidence>
<reference evidence="2 3" key="1">
    <citation type="journal article" date="2019" name="Indoor Air">
        <title>Impacts of indoor surface finishes on bacterial viability.</title>
        <authorList>
            <person name="Hu J."/>
            <person name="Maamar S.B."/>
            <person name="Glawe A.J."/>
            <person name="Gottel N."/>
            <person name="Gilbert J.A."/>
            <person name="Hartmann E.M."/>
        </authorList>
    </citation>
    <scope>NUCLEOTIDE SEQUENCE [LARGE SCALE GENOMIC DNA]</scope>
    <source>
        <strain evidence="2 3">AF060A6</strain>
    </source>
</reference>
<dbReference type="InterPro" id="IPR025617">
    <property type="entry name" value="YqzL"/>
</dbReference>
<accession>A0A4S3PZX7</accession>
<evidence type="ECO:0000313" key="3">
    <source>
        <dbReference type="Proteomes" id="UP000306477"/>
    </source>
</evidence>
<dbReference type="OrthoDB" id="1650227at2"/>
<organism evidence="2 3">
    <name type="scientific">Bacillus timonensis</name>
    <dbReference type="NCBI Taxonomy" id="1033734"/>
    <lineage>
        <taxon>Bacteria</taxon>
        <taxon>Bacillati</taxon>
        <taxon>Bacillota</taxon>
        <taxon>Bacilli</taxon>
        <taxon>Bacillales</taxon>
        <taxon>Bacillaceae</taxon>
        <taxon>Bacillus</taxon>
    </lineage>
</organism>
<dbReference type="EMBL" id="SLUB01000001">
    <property type="protein sequence ID" value="THE15428.1"/>
    <property type="molecule type" value="Genomic_DNA"/>
</dbReference>